<name>A0A2I0WCM3_9ASPA</name>
<dbReference type="Pfam" id="PF25598">
    <property type="entry name" value="ARM_PUB"/>
    <property type="match status" value="1"/>
</dbReference>
<proteinExistence type="predicted"/>
<dbReference type="Proteomes" id="UP000233837">
    <property type="component" value="Unassembled WGS sequence"/>
</dbReference>
<dbReference type="InterPro" id="IPR058678">
    <property type="entry name" value="ARM_PUB"/>
</dbReference>
<protein>
    <submittedName>
        <fullName evidence="3">U-box domain-containing protein 26</fullName>
    </submittedName>
</protein>
<gene>
    <name evidence="3" type="primary">PUB26</name>
    <name evidence="3" type="ORF">MA16_Dca013875</name>
</gene>
<dbReference type="OrthoDB" id="1930451at2759"/>
<dbReference type="EMBL" id="KZ502744">
    <property type="protein sequence ID" value="PKU73419.1"/>
    <property type="molecule type" value="Genomic_DNA"/>
</dbReference>
<dbReference type="PANTHER" id="PTHR47873">
    <property type="entry name" value="ARM REPEAT SUPERFAMILY PROTEIN"/>
    <property type="match status" value="1"/>
</dbReference>
<evidence type="ECO:0000256" key="1">
    <source>
        <dbReference type="SAM" id="MobiDB-lite"/>
    </source>
</evidence>
<dbReference type="PANTHER" id="PTHR47873:SF1">
    <property type="entry name" value="ARM REPEAT SUPERFAMILY PROTEIN"/>
    <property type="match status" value="1"/>
</dbReference>
<evidence type="ECO:0000313" key="4">
    <source>
        <dbReference type="Proteomes" id="UP000233837"/>
    </source>
</evidence>
<feature type="region of interest" description="Disordered" evidence="1">
    <location>
        <begin position="26"/>
        <end position="119"/>
    </location>
</feature>
<reference evidence="3 4" key="1">
    <citation type="journal article" date="2016" name="Sci. Rep.">
        <title>The Dendrobium catenatum Lindl. genome sequence provides insights into polysaccharide synthase, floral development and adaptive evolution.</title>
        <authorList>
            <person name="Zhang G.Q."/>
            <person name="Xu Q."/>
            <person name="Bian C."/>
            <person name="Tsai W.C."/>
            <person name="Yeh C.M."/>
            <person name="Liu K.W."/>
            <person name="Yoshida K."/>
            <person name="Zhang L.S."/>
            <person name="Chang S.B."/>
            <person name="Chen F."/>
            <person name="Shi Y."/>
            <person name="Su Y.Y."/>
            <person name="Zhang Y.Q."/>
            <person name="Chen L.J."/>
            <person name="Yin Y."/>
            <person name="Lin M."/>
            <person name="Huang H."/>
            <person name="Deng H."/>
            <person name="Wang Z.W."/>
            <person name="Zhu S.L."/>
            <person name="Zhao X."/>
            <person name="Deng C."/>
            <person name="Niu S.C."/>
            <person name="Huang J."/>
            <person name="Wang M."/>
            <person name="Liu G.H."/>
            <person name="Yang H.J."/>
            <person name="Xiao X.J."/>
            <person name="Hsiao Y.Y."/>
            <person name="Wu W.L."/>
            <person name="Chen Y.Y."/>
            <person name="Mitsuda N."/>
            <person name="Ohme-Takagi M."/>
            <person name="Luo Y.B."/>
            <person name="Van de Peer Y."/>
            <person name="Liu Z.J."/>
        </authorList>
    </citation>
    <scope>NUCLEOTIDE SEQUENCE [LARGE SCALE GENOMIC DNA]</scope>
    <source>
        <tissue evidence="3">The whole plant</tissue>
    </source>
</reference>
<reference evidence="3 4" key="2">
    <citation type="journal article" date="2017" name="Nature">
        <title>The Apostasia genome and the evolution of orchids.</title>
        <authorList>
            <person name="Zhang G.Q."/>
            <person name="Liu K.W."/>
            <person name="Li Z."/>
            <person name="Lohaus R."/>
            <person name="Hsiao Y.Y."/>
            <person name="Niu S.C."/>
            <person name="Wang J.Y."/>
            <person name="Lin Y.C."/>
            <person name="Xu Q."/>
            <person name="Chen L.J."/>
            <person name="Yoshida K."/>
            <person name="Fujiwara S."/>
            <person name="Wang Z.W."/>
            <person name="Zhang Y.Q."/>
            <person name="Mitsuda N."/>
            <person name="Wang M."/>
            <person name="Liu G.H."/>
            <person name="Pecoraro L."/>
            <person name="Huang H.X."/>
            <person name="Xiao X.J."/>
            <person name="Lin M."/>
            <person name="Wu X.Y."/>
            <person name="Wu W.L."/>
            <person name="Chen Y.Y."/>
            <person name="Chang S.B."/>
            <person name="Sakamoto S."/>
            <person name="Ohme-Takagi M."/>
            <person name="Yagi M."/>
            <person name="Zeng S.J."/>
            <person name="Shen C.Y."/>
            <person name="Yeh C.M."/>
            <person name="Luo Y.B."/>
            <person name="Tsai W.C."/>
            <person name="Van de Peer Y."/>
            <person name="Liu Z.J."/>
        </authorList>
    </citation>
    <scope>NUCLEOTIDE SEQUENCE [LARGE SCALE GENOMIC DNA]</scope>
    <source>
        <tissue evidence="3">The whole plant</tissue>
    </source>
</reference>
<feature type="compositionally biased region" description="Pro residues" evidence="1">
    <location>
        <begin position="45"/>
        <end position="59"/>
    </location>
</feature>
<evidence type="ECO:0000313" key="3">
    <source>
        <dbReference type="EMBL" id="PKU73419.1"/>
    </source>
</evidence>
<feature type="domain" description="U-box" evidence="2">
    <location>
        <begin position="146"/>
        <end position="323"/>
    </location>
</feature>
<sequence length="333" mass="34233">MSRNQPKLKPPPRPFFSCGIFRNCTQSVLSPRTPPSSAAAFLQQPLPPPPPPPPLPPPTAAAAPLPSVAAPSSSSSSSSSSASHSFTQWRFPLQHSHHHNQPPPPDPESNRPPSADSASTLSIDLAEAFHASELHFSAGDSLHALRLLERSLATASPSPPAPPASPGVMAGVVTALKVTATARAAAKVLLAMLLAEGNRRVAVEAGAVAAAVEAVASAGSGATTVKERTLAALELLCTVEEGAEEVREHALAPAALAGSVEEMTGRGRECGIGILAAIYGGERAAEAPSVVAHAVVVALQGECSTRGRRKGAQLLRALKERSRLDLAAVRDDC</sequence>
<accession>A0A2I0WCM3</accession>
<feature type="compositionally biased region" description="Low complexity" evidence="1">
    <location>
        <begin position="60"/>
        <end position="83"/>
    </location>
</feature>
<keyword evidence="4" id="KW-1185">Reference proteome</keyword>
<organism evidence="3 4">
    <name type="scientific">Dendrobium catenatum</name>
    <dbReference type="NCBI Taxonomy" id="906689"/>
    <lineage>
        <taxon>Eukaryota</taxon>
        <taxon>Viridiplantae</taxon>
        <taxon>Streptophyta</taxon>
        <taxon>Embryophyta</taxon>
        <taxon>Tracheophyta</taxon>
        <taxon>Spermatophyta</taxon>
        <taxon>Magnoliopsida</taxon>
        <taxon>Liliopsida</taxon>
        <taxon>Asparagales</taxon>
        <taxon>Orchidaceae</taxon>
        <taxon>Epidendroideae</taxon>
        <taxon>Malaxideae</taxon>
        <taxon>Dendrobiinae</taxon>
        <taxon>Dendrobium</taxon>
    </lineage>
</organism>
<evidence type="ECO:0000259" key="2">
    <source>
        <dbReference type="Pfam" id="PF25598"/>
    </source>
</evidence>
<dbReference type="AlphaFoldDB" id="A0A2I0WCM3"/>